<dbReference type="KEGG" id="daf:Desaf_2088"/>
<accession>F3Z3W5</accession>
<reference evidence="2 3" key="1">
    <citation type="journal article" date="2011" name="J. Bacteriol.">
        <title>Genome sequence of the mercury-methylating and pleomorphic Desulfovibrio africanus Strain Walvis Bay.</title>
        <authorList>
            <person name="Brown S.D."/>
            <person name="Wall J.D."/>
            <person name="Kucken A.M."/>
            <person name="Gilmour C.C."/>
            <person name="Podar M."/>
            <person name="Brandt C.C."/>
            <person name="Teshima H."/>
            <person name="Detter J.C."/>
            <person name="Han C.S."/>
            <person name="Land M.L."/>
            <person name="Lucas S."/>
            <person name="Han J."/>
            <person name="Pennacchio L."/>
            <person name="Nolan M."/>
            <person name="Pitluck S."/>
            <person name="Woyke T."/>
            <person name="Goodwin L."/>
            <person name="Palumbo A.V."/>
            <person name="Elias D.A."/>
        </authorList>
    </citation>
    <scope>NUCLEOTIDE SEQUENCE [LARGE SCALE GENOMIC DNA]</scope>
    <source>
        <strain evidence="2 3">Walvis Bay</strain>
    </source>
</reference>
<sequence length="377" mass="40772">MRTALIPHLTHILAALGWCFILAVIGLELLVRLDLFTSLFLNALGVPSRIPNAMELHHGVMGFLLAGTPLPAGFSPKEARHFADVAALLGSLRLAGLAALALAASLGLSRKALARDLRLGALLLPALLMGLGLTALEWPLFFTAFHPLLFPGGGYSFNPHVHLIVRLYPKTYFAWMAATLLAVTGLLALAVYAAARLRAGAGEAGYWRPNRVSLWTAGAGVLLVVPAFYAGQRSLTPLSPCFLAYYLISVTLLAGSTILWTTRIKAVGLCVILAALLAYAGLDLGLRETHAKALQTMRRGDSLVQAIQAHARHTGRLPALLDQLVPAQLPFLPPVLIQGSQWKYSVQGDRFFLGFVGPLGYHFQYASHRGRWKWLDL</sequence>
<keyword evidence="1" id="KW-1133">Transmembrane helix</keyword>
<feature type="transmembrane region" description="Helical" evidence="1">
    <location>
        <begin position="85"/>
        <end position="108"/>
    </location>
</feature>
<gene>
    <name evidence="2" type="ORF">Desaf_2088</name>
</gene>
<feature type="transmembrane region" description="Helical" evidence="1">
    <location>
        <begin position="212"/>
        <end position="230"/>
    </location>
</feature>
<dbReference type="Pfam" id="PF07314">
    <property type="entry name" value="Lit"/>
    <property type="match status" value="1"/>
</dbReference>
<feature type="transmembrane region" description="Helical" evidence="1">
    <location>
        <begin position="120"/>
        <end position="142"/>
    </location>
</feature>
<protein>
    <submittedName>
        <fullName evidence="2">Uncharacterized protein</fullName>
    </submittedName>
</protein>
<evidence type="ECO:0000313" key="2">
    <source>
        <dbReference type="EMBL" id="EGJ50417.1"/>
    </source>
</evidence>
<keyword evidence="3" id="KW-1185">Reference proteome</keyword>
<dbReference type="InterPro" id="IPR010178">
    <property type="entry name" value="Lit"/>
</dbReference>
<evidence type="ECO:0000256" key="1">
    <source>
        <dbReference type="SAM" id="Phobius"/>
    </source>
</evidence>
<dbReference type="HOGENOM" id="CLU_733045_0_0_7"/>
<keyword evidence="1" id="KW-0812">Transmembrane</keyword>
<evidence type="ECO:0000313" key="3">
    <source>
        <dbReference type="Proteomes" id="UP000007844"/>
    </source>
</evidence>
<feature type="transmembrane region" description="Helical" evidence="1">
    <location>
        <begin position="242"/>
        <end position="260"/>
    </location>
</feature>
<dbReference type="Proteomes" id="UP000007844">
    <property type="component" value="Chromosome"/>
</dbReference>
<feature type="transmembrane region" description="Helical" evidence="1">
    <location>
        <begin position="12"/>
        <end position="31"/>
    </location>
</feature>
<name>F3Z3W5_DESAF</name>
<proteinExistence type="predicted"/>
<dbReference type="RefSeq" id="WP_014260162.1">
    <property type="nucleotide sequence ID" value="NC_016629.1"/>
</dbReference>
<keyword evidence="1" id="KW-0472">Membrane</keyword>
<dbReference type="EMBL" id="CP003221">
    <property type="protein sequence ID" value="EGJ50417.1"/>
    <property type="molecule type" value="Genomic_DNA"/>
</dbReference>
<dbReference type="AlphaFoldDB" id="F3Z3W5"/>
<feature type="transmembrane region" description="Helical" evidence="1">
    <location>
        <begin position="172"/>
        <end position="192"/>
    </location>
</feature>
<organism evidence="2 3">
    <name type="scientific">Desulfocurvibacter africanus subsp. africanus str. Walvis Bay</name>
    <dbReference type="NCBI Taxonomy" id="690850"/>
    <lineage>
        <taxon>Bacteria</taxon>
        <taxon>Pseudomonadati</taxon>
        <taxon>Thermodesulfobacteriota</taxon>
        <taxon>Desulfovibrionia</taxon>
        <taxon>Desulfovibrionales</taxon>
        <taxon>Desulfovibrionaceae</taxon>
        <taxon>Desulfocurvibacter</taxon>
    </lineage>
</organism>
<feature type="transmembrane region" description="Helical" evidence="1">
    <location>
        <begin position="266"/>
        <end position="286"/>
    </location>
</feature>
<dbReference type="STRING" id="690850.Desaf_2088"/>